<dbReference type="Proteomes" id="UP000231451">
    <property type="component" value="Unassembled WGS sequence"/>
</dbReference>
<evidence type="ECO:0000256" key="1">
    <source>
        <dbReference type="ARBA" id="ARBA00004752"/>
    </source>
</evidence>
<dbReference type="Gene3D" id="2.40.440.10">
    <property type="entry name" value="L,D-transpeptidase catalytic domain-like"/>
    <property type="match status" value="1"/>
</dbReference>
<evidence type="ECO:0000256" key="5">
    <source>
        <dbReference type="ARBA" id="ARBA00023316"/>
    </source>
</evidence>
<sequence>MDQNNSYNANFAADNAETIAMAPLNMEEMPAPRGSRSHVAKRKPVALIVALSLLALVIALFAGYVIGGQYYFKDKAAPGVTFGGVSVAGQTADELKATVNDAVAASAVQVSLKGGDATKASLKDLGVSVDVNKTVSNLLSAKKDNAFAKVNPFQKTSVPMVTSTDKLAMSTYLSDTLIGEDARVVNASVNYDTASQQFTVSSSRAGESPKLDTVTARVAELAANPGTTLRATVDTQTENAPISDETAGTTATEANKRLASQIVISNGDTKQFTIPSSQIAQWIKITGDPAKGTLTLSYDENAINTYLSGTLSKELNQKSVAEQNVVNSQGTVLAVEVEGVNGVEVASDTSSTAKQVTEALKNGSSGEIKADAKIIKYETKSRTVRYDVPNGDPHAVINLSEQKVYAYKGTTLVNTFLMSSGKPSTPTDNGTFYVHTKYTSQTMRGEDYVTPNVPWVTYYNGGEGFHGAPWNTDGIAKGEPRSHGCTNMNVSDAKWIYDFLPLGAQVEVVGSTPSSAVRG</sequence>
<dbReference type="AlphaFoldDB" id="A0A2M9HF56"/>
<feature type="active site" description="Proton donor/acceptor" evidence="6">
    <location>
        <position position="466"/>
    </location>
</feature>
<evidence type="ECO:0000256" key="4">
    <source>
        <dbReference type="ARBA" id="ARBA00022984"/>
    </source>
</evidence>
<evidence type="ECO:0000313" key="10">
    <source>
        <dbReference type="Proteomes" id="UP000231451"/>
    </source>
</evidence>
<dbReference type="PANTHER" id="PTHR30582:SF2">
    <property type="entry name" value="L,D-TRANSPEPTIDASE YCIB-RELATED"/>
    <property type="match status" value="1"/>
</dbReference>
<comment type="pathway">
    <text evidence="1 6">Cell wall biogenesis; peptidoglycan biosynthesis.</text>
</comment>
<evidence type="ECO:0000256" key="6">
    <source>
        <dbReference type="PROSITE-ProRule" id="PRU01373"/>
    </source>
</evidence>
<dbReference type="PROSITE" id="PS52029">
    <property type="entry name" value="LD_TPASE"/>
    <property type="match status" value="1"/>
</dbReference>
<keyword evidence="5 6" id="KW-0961">Cell wall biogenesis/degradation</keyword>
<dbReference type="CDD" id="cd16913">
    <property type="entry name" value="YkuD_like"/>
    <property type="match status" value="1"/>
</dbReference>
<dbReference type="SUPFAM" id="SSF141523">
    <property type="entry name" value="L,D-transpeptidase catalytic domain-like"/>
    <property type="match status" value="1"/>
</dbReference>
<comment type="caution">
    <text evidence="9">The sequence shown here is derived from an EMBL/GenBank/DDBJ whole genome shotgun (WGS) entry which is preliminary data.</text>
</comment>
<keyword evidence="7" id="KW-0812">Transmembrane</keyword>
<keyword evidence="7" id="KW-0472">Membrane</keyword>
<accession>A0A2M9HF56</accession>
<dbReference type="RefSeq" id="WP_100512865.1">
    <property type="nucleotide sequence ID" value="NZ_PEBK01000004.1"/>
</dbReference>
<protein>
    <submittedName>
        <fullName evidence="9">Peptidoglycan-binding protein</fullName>
    </submittedName>
</protein>
<dbReference type="InterPro" id="IPR050979">
    <property type="entry name" value="LD-transpeptidase"/>
</dbReference>
<dbReference type="GO" id="GO:0008360">
    <property type="term" value="P:regulation of cell shape"/>
    <property type="evidence" value="ECO:0007669"/>
    <property type="project" value="UniProtKB-UniRule"/>
</dbReference>
<keyword evidence="7" id="KW-1133">Transmembrane helix</keyword>
<dbReference type="PANTHER" id="PTHR30582">
    <property type="entry name" value="L,D-TRANSPEPTIDASE"/>
    <property type="match status" value="1"/>
</dbReference>
<dbReference type="UniPathway" id="UPA00219"/>
<evidence type="ECO:0000256" key="2">
    <source>
        <dbReference type="ARBA" id="ARBA00022679"/>
    </source>
</evidence>
<dbReference type="InterPro" id="IPR038063">
    <property type="entry name" value="Transpep_catalytic_dom"/>
</dbReference>
<dbReference type="GO" id="GO:0071972">
    <property type="term" value="F:peptidoglycan L,D-transpeptidase activity"/>
    <property type="evidence" value="ECO:0007669"/>
    <property type="project" value="TreeGrafter"/>
</dbReference>
<feature type="active site" description="Nucleophile" evidence="6">
    <location>
        <position position="485"/>
    </location>
</feature>
<evidence type="ECO:0000256" key="7">
    <source>
        <dbReference type="SAM" id="Phobius"/>
    </source>
</evidence>
<dbReference type="GO" id="GO:0016740">
    <property type="term" value="F:transferase activity"/>
    <property type="evidence" value="ECO:0007669"/>
    <property type="project" value="UniProtKB-KW"/>
</dbReference>
<reference evidence="9 10" key="1">
    <citation type="submission" date="2017-10" db="EMBL/GenBank/DDBJ databases">
        <title>Draft genome sequences of strains TRE 1, TRE 9, TRE H and TRI 7, isolated from tamarins, belonging to four potential novel Bifidobacterium species.</title>
        <authorList>
            <person name="Mattarelli P."/>
            <person name="Modesto M."/>
            <person name="Puglisi E."/>
            <person name="Morelli L."/>
            <person name="Spezio C."/>
            <person name="Bonetti A."/>
            <person name="Sandri C."/>
        </authorList>
    </citation>
    <scope>NUCLEOTIDE SEQUENCE [LARGE SCALE GENOMIC DNA]</scope>
    <source>
        <strain evidence="10">TRI7</strain>
    </source>
</reference>
<keyword evidence="4 6" id="KW-0573">Peptidoglycan synthesis</keyword>
<evidence type="ECO:0000259" key="8">
    <source>
        <dbReference type="PROSITE" id="PS52029"/>
    </source>
</evidence>
<dbReference type="EMBL" id="PEBK01000004">
    <property type="protein sequence ID" value="PJM75449.1"/>
    <property type="molecule type" value="Genomic_DNA"/>
</dbReference>
<dbReference type="Gene3D" id="3.10.20.800">
    <property type="match status" value="1"/>
</dbReference>
<feature type="transmembrane region" description="Helical" evidence="7">
    <location>
        <begin position="45"/>
        <end position="66"/>
    </location>
</feature>
<dbReference type="InterPro" id="IPR005490">
    <property type="entry name" value="LD_TPept_cat_dom"/>
</dbReference>
<keyword evidence="10" id="KW-1185">Reference proteome</keyword>
<gene>
    <name evidence="9" type="ORF">CSQ87_05445</name>
</gene>
<organism evidence="9 10">
    <name type="scientific">Bifidobacterium simiarum</name>
    <dbReference type="NCBI Taxonomy" id="2045441"/>
    <lineage>
        <taxon>Bacteria</taxon>
        <taxon>Bacillati</taxon>
        <taxon>Actinomycetota</taxon>
        <taxon>Actinomycetes</taxon>
        <taxon>Bifidobacteriales</taxon>
        <taxon>Bifidobacteriaceae</taxon>
        <taxon>Bifidobacterium</taxon>
    </lineage>
</organism>
<name>A0A2M9HF56_9BIFI</name>
<dbReference type="GO" id="GO:0071555">
    <property type="term" value="P:cell wall organization"/>
    <property type="evidence" value="ECO:0007669"/>
    <property type="project" value="UniProtKB-UniRule"/>
</dbReference>
<evidence type="ECO:0000256" key="3">
    <source>
        <dbReference type="ARBA" id="ARBA00022960"/>
    </source>
</evidence>
<dbReference type="GO" id="GO:0005576">
    <property type="term" value="C:extracellular region"/>
    <property type="evidence" value="ECO:0007669"/>
    <property type="project" value="TreeGrafter"/>
</dbReference>
<feature type="domain" description="L,D-TPase catalytic" evidence="8">
    <location>
        <begin position="393"/>
        <end position="509"/>
    </location>
</feature>
<evidence type="ECO:0000313" key="9">
    <source>
        <dbReference type="EMBL" id="PJM75449.1"/>
    </source>
</evidence>
<dbReference type="GO" id="GO:0018104">
    <property type="term" value="P:peptidoglycan-protein cross-linking"/>
    <property type="evidence" value="ECO:0007669"/>
    <property type="project" value="TreeGrafter"/>
</dbReference>
<dbReference type="OrthoDB" id="3176960at2"/>
<proteinExistence type="predicted"/>
<dbReference type="Pfam" id="PF03734">
    <property type="entry name" value="YkuD"/>
    <property type="match status" value="1"/>
</dbReference>
<keyword evidence="3 6" id="KW-0133">Cell shape</keyword>
<keyword evidence="2" id="KW-0808">Transferase</keyword>
<dbReference type="InterPro" id="IPR038054">
    <property type="entry name" value="LD_TPept-like_central_sf"/>
</dbReference>